<reference evidence="2 3" key="1">
    <citation type="journal article" date="2019" name="Int. J. Syst. Evol. Microbiol.">
        <title>The Global Catalogue of Microorganisms (GCM) 10K type strain sequencing project: providing services to taxonomists for standard genome sequencing and annotation.</title>
        <authorList>
            <consortium name="The Broad Institute Genomics Platform"/>
            <consortium name="The Broad Institute Genome Sequencing Center for Infectious Disease"/>
            <person name="Wu L."/>
            <person name="Ma J."/>
        </authorList>
    </citation>
    <scope>NUCLEOTIDE SEQUENCE [LARGE SCALE GENOMIC DNA]</scope>
    <source>
        <strain evidence="2 3">JCM 16373</strain>
    </source>
</reference>
<gene>
    <name evidence="2" type="ORF">GCM10009863_51140</name>
</gene>
<evidence type="ECO:0000313" key="2">
    <source>
        <dbReference type="EMBL" id="GAA2629552.1"/>
    </source>
</evidence>
<feature type="domain" description="DUF5047" evidence="1">
    <location>
        <begin position="40"/>
        <end position="163"/>
    </location>
</feature>
<sequence>MYPPPSDQFLATLVESHTPVTVVQLHRADGTVVELEHTAGSVTVDRSQAVRRTASVTVPDTSLIPRTPDEQLAIYGARLRIERGIRHGDGHVEMVPAFWGRLDSADGDPDYGPVEIRASGLEAVVADDKFVTAYSTRGGTSAVTAITGLIQGAIPGAVVTNYATDQVIGVRTWDAEGDRWAAAVECATAIGAELYADADGQFVIAELPDMLTAPISWTVDAGERGALVSASRGYSRDGMYNYVLASGENAEEDSPPVSAYAADEDPTSPTYIYGAFGRVPTFYSSATLTTTNLAQAAANKLLRDSLKPNATADLSSVPNPCLEPGDILRVTYGSGDRDLLQVESFSLDLVGGDFTVQCIGGREDS</sequence>
<name>A0ABN3QLW7_9ACTN</name>
<accession>A0ABN3QLW7</accession>
<dbReference type="InterPro" id="IPR032490">
    <property type="entry name" value="DUF5047"/>
</dbReference>
<dbReference type="RefSeq" id="WP_344568849.1">
    <property type="nucleotide sequence ID" value="NZ_BAAARJ010000018.1"/>
</dbReference>
<dbReference type="EMBL" id="BAAARJ010000018">
    <property type="protein sequence ID" value="GAA2629552.1"/>
    <property type="molecule type" value="Genomic_DNA"/>
</dbReference>
<protein>
    <recommendedName>
        <fullName evidence="1">DUF5047 domain-containing protein</fullName>
    </recommendedName>
</protein>
<evidence type="ECO:0000313" key="3">
    <source>
        <dbReference type="Proteomes" id="UP001501447"/>
    </source>
</evidence>
<proteinExistence type="predicted"/>
<dbReference type="Pfam" id="PF16466">
    <property type="entry name" value="DUF5047"/>
    <property type="match status" value="1"/>
</dbReference>
<keyword evidence="3" id="KW-1185">Reference proteome</keyword>
<comment type="caution">
    <text evidence="2">The sequence shown here is derived from an EMBL/GenBank/DDBJ whole genome shotgun (WGS) entry which is preliminary data.</text>
</comment>
<organism evidence="2 3">
    <name type="scientific">Streptomyces axinellae</name>
    <dbReference type="NCBI Taxonomy" id="552788"/>
    <lineage>
        <taxon>Bacteria</taxon>
        <taxon>Bacillati</taxon>
        <taxon>Actinomycetota</taxon>
        <taxon>Actinomycetes</taxon>
        <taxon>Kitasatosporales</taxon>
        <taxon>Streptomycetaceae</taxon>
        <taxon>Streptomyces</taxon>
    </lineage>
</organism>
<dbReference type="Proteomes" id="UP001501447">
    <property type="component" value="Unassembled WGS sequence"/>
</dbReference>
<evidence type="ECO:0000259" key="1">
    <source>
        <dbReference type="Pfam" id="PF16466"/>
    </source>
</evidence>